<reference evidence="1 2" key="1">
    <citation type="journal article" date="2016" name="Sci. Rep.">
        <title>The Dendrobium catenatum Lindl. genome sequence provides insights into polysaccharide synthase, floral development and adaptive evolution.</title>
        <authorList>
            <person name="Zhang G.Q."/>
            <person name="Xu Q."/>
            <person name="Bian C."/>
            <person name="Tsai W.C."/>
            <person name="Yeh C.M."/>
            <person name="Liu K.W."/>
            <person name="Yoshida K."/>
            <person name="Zhang L.S."/>
            <person name="Chang S.B."/>
            <person name="Chen F."/>
            <person name="Shi Y."/>
            <person name="Su Y.Y."/>
            <person name="Zhang Y.Q."/>
            <person name="Chen L.J."/>
            <person name="Yin Y."/>
            <person name="Lin M."/>
            <person name="Huang H."/>
            <person name="Deng H."/>
            <person name="Wang Z.W."/>
            <person name="Zhu S.L."/>
            <person name="Zhao X."/>
            <person name="Deng C."/>
            <person name="Niu S.C."/>
            <person name="Huang J."/>
            <person name="Wang M."/>
            <person name="Liu G.H."/>
            <person name="Yang H.J."/>
            <person name="Xiao X.J."/>
            <person name="Hsiao Y.Y."/>
            <person name="Wu W.L."/>
            <person name="Chen Y.Y."/>
            <person name="Mitsuda N."/>
            <person name="Ohme-Takagi M."/>
            <person name="Luo Y.B."/>
            <person name="Van de Peer Y."/>
            <person name="Liu Z.J."/>
        </authorList>
    </citation>
    <scope>NUCLEOTIDE SEQUENCE [LARGE SCALE GENOMIC DNA]</scope>
    <source>
        <tissue evidence="1">The whole plant</tissue>
    </source>
</reference>
<evidence type="ECO:0000313" key="2">
    <source>
        <dbReference type="Proteomes" id="UP000233837"/>
    </source>
</evidence>
<organism evidence="1 2">
    <name type="scientific">Dendrobium catenatum</name>
    <dbReference type="NCBI Taxonomy" id="906689"/>
    <lineage>
        <taxon>Eukaryota</taxon>
        <taxon>Viridiplantae</taxon>
        <taxon>Streptophyta</taxon>
        <taxon>Embryophyta</taxon>
        <taxon>Tracheophyta</taxon>
        <taxon>Spermatophyta</taxon>
        <taxon>Magnoliopsida</taxon>
        <taxon>Liliopsida</taxon>
        <taxon>Asparagales</taxon>
        <taxon>Orchidaceae</taxon>
        <taxon>Epidendroideae</taxon>
        <taxon>Malaxideae</taxon>
        <taxon>Dendrobiinae</taxon>
        <taxon>Dendrobium</taxon>
    </lineage>
</organism>
<reference evidence="1 2" key="2">
    <citation type="journal article" date="2017" name="Nature">
        <title>The Apostasia genome and the evolution of orchids.</title>
        <authorList>
            <person name="Zhang G.Q."/>
            <person name="Liu K.W."/>
            <person name="Li Z."/>
            <person name="Lohaus R."/>
            <person name="Hsiao Y.Y."/>
            <person name="Niu S.C."/>
            <person name="Wang J.Y."/>
            <person name="Lin Y.C."/>
            <person name="Xu Q."/>
            <person name="Chen L.J."/>
            <person name="Yoshida K."/>
            <person name="Fujiwara S."/>
            <person name="Wang Z.W."/>
            <person name="Zhang Y.Q."/>
            <person name="Mitsuda N."/>
            <person name="Wang M."/>
            <person name="Liu G.H."/>
            <person name="Pecoraro L."/>
            <person name="Huang H.X."/>
            <person name="Xiao X.J."/>
            <person name="Lin M."/>
            <person name="Wu X.Y."/>
            <person name="Wu W.L."/>
            <person name="Chen Y.Y."/>
            <person name="Chang S.B."/>
            <person name="Sakamoto S."/>
            <person name="Ohme-Takagi M."/>
            <person name="Yagi M."/>
            <person name="Zeng S.J."/>
            <person name="Shen C.Y."/>
            <person name="Yeh C.M."/>
            <person name="Luo Y.B."/>
            <person name="Tsai W.C."/>
            <person name="Van de Peer Y."/>
            <person name="Liu Z.J."/>
        </authorList>
    </citation>
    <scope>NUCLEOTIDE SEQUENCE [LARGE SCALE GENOMIC DNA]</scope>
    <source>
        <tissue evidence="1">The whole plant</tissue>
    </source>
</reference>
<name>A0A2I0WTH1_9ASPA</name>
<sequence>MGHPQEWKRIGSSQMKLKRNWADLYVMFQDHQNHRWTNNSPGPHPYRCQVLEEMEINMEDKWWLEEDHSLLLKKEKKQIHFLGRVARRGFALCHSRRGDRRDDIIKTVVSSLKLSGWIPYSPRLTILGCISNQKRH</sequence>
<gene>
    <name evidence="1" type="ORF">MA16_Dca000304</name>
</gene>
<evidence type="ECO:0000313" key="1">
    <source>
        <dbReference type="EMBL" id="PKU78960.1"/>
    </source>
</evidence>
<dbReference type="AlphaFoldDB" id="A0A2I0WTH1"/>
<protein>
    <submittedName>
        <fullName evidence="1">Uncharacterized protein</fullName>
    </submittedName>
</protein>
<proteinExistence type="predicted"/>
<accession>A0A2I0WTH1</accession>
<dbReference type="Proteomes" id="UP000233837">
    <property type="component" value="Unassembled WGS sequence"/>
</dbReference>
<keyword evidence="2" id="KW-1185">Reference proteome</keyword>
<dbReference type="EMBL" id="KZ502442">
    <property type="protein sequence ID" value="PKU78960.1"/>
    <property type="molecule type" value="Genomic_DNA"/>
</dbReference>